<organism evidence="1">
    <name type="scientific">Eutreptiella gymnastica</name>
    <dbReference type="NCBI Taxonomy" id="73025"/>
    <lineage>
        <taxon>Eukaryota</taxon>
        <taxon>Discoba</taxon>
        <taxon>Euglenozoa</taxon>
        <taxon>Euglenida</taxon>
        <taxon>Spirocuta</taxon>
        <taxon>Euglenophyceae</taxon>
        <taxon>Eutreptiales</taxon>
        <taxon>Eutreptiaceae</taxon>
        <taxon>Eutreptiella</taxon>
    </lineage>
</organism>
<reference evidence="1" key="1">
    <citation type="submission" date="2021-01" db="EMBL/GenBank/DDBJ databases">
        <authorList>
            <person name="Corre E."/>
            <person name="Pelletier E."/>
            <person name="Niang G."/>
            <person name="Scheremetjew M."/>
            <person name="Finn R."/>
            <person name="Kale V."/>
            <person name="Holt S."/>
            <person name="Cochrane G."/>
            <person name="Meng A."/>
            <person name="Brown T."/>
            <person name="Cohen L."/>
        </authorList>
    </citation>
    <scope>NUCLEOTIDE SEQUENCE</scope>
    <source>
        <strain evidence="1">NIES-381</strain>
    </source>
</reference>
<dbReference type="AlphaFoldDB" id="A0A7S1IQY3"/>
<accession>A0A7S1IQY3</accession>
<evidence type="ECO:0000313" key="1">
    <source>
        <dbReference type="EMBL" id="CAD9020303.1"/>
    </source>
</evidence>
<sequence>MGDLIWRTQSVILGPQEAALNKTAHDRNGSHRGGVLAAGAWAPGVCMHMHFVLATQLFWTPGIMVSTDRGWRSYQVIAFSLFVSQGLSEVSTHHFVVWAEPTEESNLGWTGLDWIRLDWMAWIVD</sequence>
<name>A0A7S1IQY3_9EUGL</name>
<proteinExistence type="predicted"/>
<gene>
    <name evidence="1" type="ORF">EGYM00392_LOCUS31417</name>
</gene>
<protein>
    <submittedName>
        <fullName evidence="1">Uncharacterized protein</fullName>
    </submittedName>
</protein>
<dbReference type="EMBL" id="HBGA01084227">
    <property type="protein sequence ID" value="CAD9020303.1"/>
    <property type="molecule type" value="Transcribed_RNA"/>
</dbReference>